<dbReference type="Pfam" id="PF06677">
    <property type="entry name" value="Auto_anti-p27"/>
    <property type="match status" value="2"/>
</dbReference>
<dbReference type="STRING" id="946122.A0A0C2T2R1"/>
<dbReference type="PANTHER" id="PTHR16537">
    <property type="entry name" value="SJOEGREN SYNDROME/SCLERODERMA AUTOANTIGEN 1"/>
    <property type="match status" value="1"/>
</dbReference>
<keyword evidence="3" id="KW-1185">Reference proteome</keyword>
<evidence type="ECO:0000313" key="2">
    <source>
        <dbReference type="EMBL" id="KIL70135.1"/>
    </source>
</evidence>
<dbReference type="InterPro" id="IPR051888">
    <property type="entry name" value="UPF0148_domain"/>
</dbReference>
<dbReference type="InterPro" id="IPR009563">
    <property type="entry name" value="SSSCA1"/>
</dbReference>
<dbReference type="HOGENOM" id="CLU_069689_0_0_1"/>
<organism evidence="2 3">
    <name type="scientific">Amanita muscaria (strain Koide BX008)</name>
    <dbReference type="NCBI Taxonomy" id="946122"/>
    <lineage>
        <taxon>Eukaryota</taxon>
        <taxon>Fungi</taxon>
        <taxon>Dikarya</taxon>
        <taxon>Basidiomycota</taxon>
        <taxon>Agaricomycotina</taxon>
        <taxon>Agaricomycetes</taxon>
        <taxon>Agaricomycetidae</taxon>
        <taxon>Agaricales</taxon>
        <taxon>Pluteineae</taxon>
        <taxon>Amanitaceae</taxon>
        <taxon>Amanita</taxon>
    </lineage>
</organism>
<feature type="region of interest" description="Disordered" evidence="1">
    <location>
        <begin position="50"/>
        <end position="84"/>
    </location>
</feature>
<reference evidence="2 3" key="1">
    <citation type="submission" date="2014-04" db="EMBL/GenBank/DDBJ databases">
        <title>Evolutionary Origins and Diversification of the Mycorrhizal Mutualists.</title>
        <authorList>
            <consortium name="DOE Joint Genome Institute"/>
            <consortium name="Mycorrhizal Genomics Consortium"/>
            <person name="Kohler A."/>
            <person name="Kuo A."/>
            <person name="Nagy L.G."/>
            <person name="Floudas D."/>
            <person name="Copeland A."/>
            <person name="Barry K.W."/>
            <person name="Cichocki N."/>
            <person name="Veneault-Fourrey C."/>
            <person name="LaButti K."/>
            <person name="Lindquist E.A."/>
            <person name="Lipzen A."/>
            <person name="Lundell T."/>
            <person name="Morin E."/>
            <person name="Murat C."/>
            <person name="Riley R."/>
            <person name="Ohm R."/>
            <person name="Sun H."/>
            <person name="Tunlid A."/>
            <person name="Henrissat B."/>
            <person name="Grigoriev I.V."/>
            <person name="Hibbett D.S."/>
            <person name="Martin F."/>
        </authorList>
    </citation>
    <scope>NUCLEOTIDE SEQUENCE [LARGE SCALE GENOMIC DNA]</scope>
    <source>
        <strain evidence="2 3">Koide BX008</strain>
    </source>
</reference>
<feature type="region of interest" description="Disordered" evidence="1">
    <location>
        <begin position="169"/>
        <end position="223"/>
    </location>
</feature>
<dbReference type="Proteomes" id="UP000054549">
    <property type="component" value="Unassembled WGS sequence"/>
</dbReference>
<feature type="compositionally biased region" description="Polar residues" evidence="1">
    <location>
        <begin position="70"/>
        <end position="82"/>
    </location>
</feature>
<gene>
    <name evidence="2" type="ORF">M378DRAFT_156189</name>
</gene>
<feature type="compositionally biased region" description="Polar residues" evidence="1">
    <location>
        <begin position="171"/>
        <end position="186"/>
    </location>
</feature>
<proteinExistence type="predicted"/>
<evidence type="ECO:0000313" key="3">
    <source>
        <dbReference type="Proteomes" id="UP000054549"/>
    </source>
</evidence>
<evidence type="ECO:0000256" key="1">
    <source>
        <dbReference type="SAM" id="MobiDB-lite"/>
    </source>
</evidence>
<dbReference type="PANTHER" id="PTHR16537:SF1">
    <property type="entry name" value="PROTEIN ZNRD2"/>
    <property type="match status" value="1"/>
</dbReference>
<protein>
    <submittedName>
        <fullName evidence="2">Uncharacterized protein</fullName>
    </submittedName>
</protein>
<accession>A0A0C2T2R1</accession>
<dbReference type="EMBL" id="KN818224">
    <property type="protein sequence ID" value="KIL70135.1"/>
    <property type="molecule type" value="Genomic_DNA"/>
</dbReference>
<dbReference type="OrthoDB" id="28939at2759"/>
<name>A0A0C2T2R1_AMAMK</name>
<sequence length="289" mass="31487">MSKLINVSQKLGQYMLKGWVLTDSPCSNSGCRVPLMRSPQGRQPITHFCPNCDDDPDTASTSTDSLRGSHVSTPPTEVSNLPESPLLAPALDMEEIQRRREQSDRASQEIGNRLLQGWAMLADECPSSTCYGIPLVRPPKAGGEKDPRKECVICRTVYISEADLTGHQRLVPQNGNNHLLATSRGQGKSEAHAQIVPSQPNAIQSRPHDQSSRSVEYGPSDMLPALGESSKALQSALSTLSTRLITLSEQGTHVDPISISSTADAMLKVTQALSQIKQLEWNERQALLQ</sequence>
<dbReference type="AlphaFoldDB" id="A0A0C2T2R1"/>
<dbReference type="InParanoid" id="A0A0C2T2R1"/>